<keyword evidence="8 13" id="KW-1133">Transmembrane helix</keyword>
<sequence length="562" mass="63215">MDAQRGIIFIGLAIVSYLMVLAWNDDYGNQPITSPSANVEMMESPTVVSENTTSNSSDTEFTAPEEQTSAETGLNASKNTAVSQKIRVKTDVLDIAINLTGGNISEALLTQYKKTLGSDEKFALLENSQNHQYTIESGLYGKNGFDSSKNGPAPVYETAQNHYELASDRNELIVDLKYTNATGIEIIKRYRFERDNYLVNVSYLINNQSAASFRTNFSGKIIRDQMADPSQQNSMGMQSYIGMVLSSPKEPYEKFDFEDMRDQPINAKAQGGWIAFLQHYFMTAWIPADNLEHTYQTKVKNGLYLMGFISPEVIVDAGQQETISANVYIGPKIVKNLEEVAPNLDLTVDYGFLFFIAYPLYLLLDFLHGIVGNWGIAIILVTVIVKAAFFKLSAASYRSMANMRRVAPKLAQLKEQYGDDRQKMSQGMMELYKKEKINPLGGCLPVLVQMPVFIALYWVLLESVELRHAPFFFWIHDLSIKDPYFILPIIMGASMFIQMSLNPAPPDPVQAKVMKLMPIMFTVFFLWFPAGLVLYWVVNNVLSIAQQWVITRNIENAAAEKG</sequence>
<keyword evidence="7 13" id="KW-0653">Protein transport</keyword>
<dbReference type="Pfam" id="PF02096">
    <property type="entry name" value="60KD_IMP"/>
    <property type="match status" value="1"/>
</dbReference>
<dbReference type="NCBIfam" id="NF002353">
    <property type="entry name" value="PRK01318.1-4"/>
    <property type="match status" value="1"/>
</dbReference>
<feature type="transmembrane region" description="Helical" evidence="13">
    <location>
        <begin position="516"/>
        <end position="538"/>
    </location>
</feature>
<proteinExistence type="inferred from homology"/>
<gene>
    <name evidence="13 17" type="primary">yidC</name>
    <name evidence="17" type="ORF">NKI27_00005</name>
</gene>
<feature type="compositionally biased region" description="Low complexity" evidence="14">
    <location>
        <begin position="43"/>
        <end position="62"/>
    </location>
</feature>
<dbReference type="CDD" id="cd19961">
    <property type="entry name" value="EcYidC-like_peri"/>
    <property type="match status" value="1"/>
</dbReference>
<evidence type="ECO:0000256" key="8">
    <source>
        <dbReference type="ARBA" id="ARBA00022989"/>
    </source>
</evidence>
<evidence type="ECO:0000256" key="14">
    <source>
        <dbReference type="SAM" id="MobiDB-lite"/>
    </source>
</evidence>
<dbReference type="InterPro" id="IPR047196">
    <property type="entry name" value="YidC_ALB_C"/>
</dbReference>
<evidence type="ECO:0000256" key="9">
    <source>
        <dbReference type="ARBA" id="ARBA00023136"/>
    </source>
</evidence>
<dbReference type="InterPro" id="IPR028053">
    <property type="entry name" value="Membr_insert_YidC_N"/>
</dbReference>
<feature type="transmembrane region" description="Helical" evidence="13">
    <location>
        <begin position="6"/>
        <end position="23"/>
    </location>
</feature>
<dbReference type="PRINTS" id="PR01900">
    <property type="entry name" value="YIDCPROTEIN"/>
</dbReference>
<keyword evidence="10 13" id="KW-0143">Chaperone</keyword>
<organism evidence="17 18">
    <name type="scientific">Alkalimarinus alittae</name>
    <dbReference type="NCBI Taxonomy" id="2961619"/>
    <lineage>
        <taxon>Bacteria</taxon>
        <taxon>Pseudomonadati</taxon>
        <taxon>Pseudomonadota</taxon>
        <taxon>Gammaproteobacteria</taxon>
        <taxon>Alteromonadales</taxon>
        <taxon>Alteromonadaceae</taxon>
        <taxon>Alkalimarinus</taxon>
    </lineage>
</organism>
<feature type="transmembrane region" description="Helical" evidence="13">
    <location>
        <begin position="350"/>
        <end position="368"/>
    </location>
</feature>
<dbReference type="PANTHER" id="PTHR12428:SF65">
    <property type="entry name" value="CYTOCHROME C OXIDASE ASSEMBLY PROTEIN COX18, MITOCHONDRIAL"/>
    <property type="match status" value="1"/>
</dbReference>
<name>A0ABY6N228_9ALTE</name>
<dbReference type="InterPro" id="IPR028055">
    <property type="entry name" value="YidC/Oxa/ALB_C"/>
</dbReference>
<dbReference type="InterPro" id="IPR019998">
    <property type="entry name" value="Membr_insert_YidC"/>
</dbReference>
<comment type="similarity">
    <text evidence="2 13">Belongs to the OXA1/ALB3/YidC family. Type 1 subfamily.</text>
</comment>
<evidence type="ECO:0000256" key="12">
    <source>
        <dbReference type="ARBA" id="ARBA00033342"/>
    </source>
</evidence>
<reference evidence="17" key="1">
    <citation type="submission" date="2022-06" db="EMBL/GenBank/DDBJ databases">
        <title>Alkalimarinus sp. nov., isolated from gut of a Alitta virens.</title>
        <authorList>
            <person name="Yang A.I."/>
            <person name="Shin N.-R."/>
        </authorList>
    </citation>
    <scope>NUCLEOTIDE SEQUENCE</scope>
    <source>
        <strain evidence="17">A2M4</strain>
    </source>
</reference>
<evidence type="ECO:0000256" key="2">
    <source>
        <dbReference type="ARBA" id="ARBA00010527"/>
    </source>
</evidence>
<protein>
    <recommendedName>
        <fullName evidence="3 13">Membrane protein insertase YidC</fullName>
    </recommendedName>
    <alternativeName>
        <fullName evidence="12 13">Foldase YidC</fullName>
    </alternativeName>
    <alternativeName>
        <fullName evidence="11 13">Membrane integrase YidC</fullName>
    </alternativeName>
    <alternativeName>
        <fullName evidence="13">Membrane protein YidC</fullName>
    </alternativeName>
</protein>
<evidence type="ECO:0000256" key="5">
    <source>
        <dbReference type="ARBA" id="ARBA00022475"/>
    </source>
</evidence>
<dbReference type="InterPro" id="IPR038221">
    <property type="entry name" value="YidC_periplasmic_sf"/>
</dbReference>
<keyword evidence="6 13" id="KW-0812">Transmembrane</keyword>
<feature type="domain" description="Membrane insertase YidC N-terminal" evidence="16">
    <location>
        <begin position="86"/>
        <end position="362"/>
    </location>
</feature>
<feature type="domain" description="Membrane insertase YidC/Oxa/ALB C-terminal" evidence="15">
    <location>
        <begin position="374"/>
        <end position="552"/>
    </location>
</feature>
<dbReference type="NCBIfam" id="TIGR03592">
    <property type="entry name" value="yidC_oxa1_cterm"/>
    <property type="match status" value="1"/>
</dbReference>
<keyword evidence="18" id="KW-1185">Reference proteome</keyword>
<evidence type="ECO:0000256" key="6">
    <source>
        <dbReference type="ARBA" id="ARBA00022692"/>
    </source>
</evidence>
<comment type="subunit">
    <text evidence="13">Interacts with the Sec translocase complex via SecD. Specifically interacts with transmembrane segments of nascent integral membrane proteins during membrane integration.</text>
</comment>
<evidence type="ECO:0000256" key="7">
    <source>
        <dbReference type="ARBA" id="ARBA00022927"/>
    </source>
</evidence>
<feature type="transmembrane region" description="Helical" evidence="13">
    <location>
        <begin position="374"/>
        <end position="394"/>
    </location>
</feature>
<dbReference type="EMBL" id="CP100390">
    <property type="protein sequence ID" value="UZE96163.1"/>
    <property type="molecule type" value="Genomic_DNA"/>
</dbReference>
<evidence type="ECO:0000313" key="17">
    <source>
        <dbReference type="EMBL" id="UZE96163.1"/>
    </source>
</evidence>
<comment type="function">
    <text evidence="13">Required for the insertion and/or proper folding and/or complex formation of integral membrane proteins into the membrane. Involved in integration of membrane proteins that insert both dependently and independently of the Sec translocase complex, as well as at least some lipoproteins. Aids folding of multispanning membrane proteins.</text>
</comment>
<dbReference type="PRINTS" id="PR00701">
    <property type="entry name" value="60KDINNERMP"/>
</dbReference>
<evidence type="ECO:0000256" key="13">
    <source>
        <dbReference type="HAMAP-Rule" id="MF_01810"/>
    </source>
</evidence>
<keyword evidence="4 13" id="KW-0813">Transport</keyword>
<dbReference type="Pfam" id="PF14849">
    <property type="entry name" value="YidC_periplas"/>
    <property type="match status" value="1"/>
</dbReference>
<dbReference type="InterPro" id="IPR001708">
    <property type="entry name" value="YidC/ALB3/OXA1/COX18"/>
</dbReference>
<dbReference type="RefSeq" id="WP_265047648.1">
    <property type="nucleotide sequence ID" value="NZ_CP100390.1"/>
</dbReference>
<dbReference type="HAMAP" id="MF_01810">
    <property type="entry name" value="YidC_type1"/>
    <property type="match status" value="1"/>
</dbReference>
<keyword evidence="9 13" id="KW-0472">Membrane</keyword>
<accession>A0ABY6N228</accession>
<dbReference type="Proteomes" id="UP001163739">
    <property type="component" value="Chromosome"/>
</dbReference>
<feature type="compositionally biased region" description="Polar residues" evidence="14">
    <location>
        <begin position="65"/>
        <end position="76"/>
    </location>
</feature>
<keyword evidence="5 13" id="KW-1003">Cell membrane</keyword>
<evidence type="ECO:0000256" key="3">
    <source>
        <dbReference type="ARBA" id="ARBA00015325"/>
    </source>
</evidence>
<evidence type="ECO:0000256" key="1">
    <source>
        <dbReference type="ARBA" id="ARBA00004429"/>
    </source>
</evidence>
<evidence type="ECO:0000313" key="18">
    <source>
        <dbReference type="Proteomes" id="UP001163739"/>
    </source>
</evidence>
<evidence type="ECO:0000259" key="16">
    <source>
        <dbReference type="Pfam" id="PF14849"/>
    </source>
</evidence>
<feature type="region of interest" description="Disordered" evidence="14">
    <location>
        <begin position="43"/>
        <end position="76"/>
    </location>
</feature>
<dbReference type="NCBIfam" id="TIGR03593">
    <property type="entry name" value="yidC_nterm"/>
    <property type="match status" value="1"/>
</dbReference>
<dbReference type="PANTHER" id="PTHR12428">
    <property type="entry name" value="OXA1"/>
    <property type="match status" value="1"/>
</dbReference>
<evidence type="ECO:0000259" key="15">
    <source>
        <dbReference type="Pfam" id="PF02096"/>
    </source>
</evidence>
<dbReference type="NCBIfam" id="NF002352">
    <property type="entry name" value="PRK01318.1-3"/>
    <property type="match status" value="1"/>
</dbReference>
<evidence type="ECO:0000256" key="10">
    <source>
        <dbReference type="ARBA" id="ARBA00023186"/>
    </source>
</evidence>
<dbReference type="Gene3D" id="2.70.98.90">
    <property type="match status" value="1"/>
</dbReference>
<evidence type="ECO:0000256" key="4">
    <source>
        <dbReference type="ARBA" id="ARBA00022448"/>
    </source>
</evidence>
<feature type="transmembrane region" description="Helical" evidence="13">
    <location>
        <begin position="437"/>
        <end position="460"/>
    </location>
</feature>
<dbReference type="CDD" id="cd20070">
    <property type="entry name" value="5TM_YidC_Alb3"/>
    <property type="match status" value="1"/>
</dbReference>
<evidence type="ECO:0000256" key="11">
    <source>
        <dbReference type="ARBA" id="ARBA00033245"/>
    </source>
</evidence>
<comment type="subcellular location">
    <subcellularLocation>
        <location evidence="1">Cell inner membrane</location>
        <topology evidence="1">Multi-pass membrane protein</topology>
    </subcellularLocation>
    <subcellularLocation>
        <location evidence="13">Cell membrane</location>
        <topology evidence="13">Multi-pass membrane protein</topology>
    </subcellularLocation>
</comment>